<dbReference type="KEGG" id="uth:DKZ56_13320"/>
<keyword evidence="3" id="KW-1185">Reference proteome</keyword>
<accession>A0A4P6UY48</accession>
<dbReference type="EMBL" id="CP036528">
    <property type="protein sequence ID" value="QBK26742.1"/>
    <property type="molecule type" value="Genomic_DNA"/>
</dbReference>
<name>A0A4P6UY48_9BACL</name>
<reference evidence="2 3" key="1">
    <citation type="submission" date="2019-02" db="EMBL/GenBank/DDBJ databases">
        <title>Ureibacillus thermophilus.</title>
        <authorList>
            <person name="Sunny J.S."/>
            <person name="Natarajan A."/>
            <person name="Saleena L.M."/>
        </authorList>
    </citation>
    <scope>NUCLEOTIDE SEQUENCE [LARGE SCALE GENOMIC DNA]</scope>
    <source>
        <strain evidence="2 3">LM102</strain>
    </source>
</reference>
<feature type="compositionally biased region" description="Basic and acidic residues" evidence="1">
    <location>
        <begin position="12"/>
        <end position="26"/>
    </location>
</feature>
<dbReference type="RefSeq" id="WP_208650427.1">
    <property type="nucleotide sequence ID" value="NZ_CP036528.1"/>
</dbReference>
<sequence length="67" mass="7815">MSTKNITKTTKTKKENKNPKFTKEQLLRSEKYANYQDALSALLKDGKTYTHEQVDEILEKFYKGGNK</sequence>
<feature type="region of interest" description="Disordered" evidence="1">
    <location>
        <begin position="1"/>
        <end position="26"/>
    </location>
</feature>
<evidence type="ECO:0000256" key="1">
    <source>
        <dbReference type="SAM" id="MobiDB-lite"/>
    </source>
</evidence>
<proteinExistence type="predicted"/>
<dbReference type="AlphaFoldDB" id="A0A4P6UY48"/>
<dbReference type="Proteomes" id="UP000291151">
    <property type="component" value="Chromosome"/>
</dbReference>
<evidence type="ECO:0000313" key="3">
    <source>
        <dbReference type="Proteomes" id="UP000291151"/>
    </source>
</evidence>
<gene>
    <name evidence="2" type="ORF">DKZ56_13320</name>
</gene>
<protein>
    <submittedName>
        <fullName evidence="2">Uncharacterized protein</fullName>
    </submittedName>
</protein>
<evidence type="ECO:0000313" key="2">
    <source>
        <dbReference type="EMBL" id="QBK26742.1"/>
    </source>
</evidence>
<organism evidence="2 3">
    <name type="scientific">Ureibacillus thermophilus</name>
    <dbReference type="NCBI Taxonomy" id="367743"/>
    <lineage>
        <taxon>Bacteria</taxon>
        <taxon>Bacillati</taxon>
        <taxon>Bacillota</taxon>
        <taxon>Bacilli</taxon>
        <taxon>Bacillales</taxon>
        <taxon>Caryophanaceae</taxon>
        <taxon>Ureibacillus</taxon>
    </lineage>
</organism>